<gene>
    <name evidence="1" type="ORF">O181_052305</name>
</gene>
<proteinExistence type="predicted"/>
<evidence type="ECO:0000313" key="1">
    <source>
        <dbReference type="EMBL" id="MBW0512590.1"/>
    </source>
</evidence>
<keyword evidence="2" id="KW-1185">Reference proteome</keyword>
<protein>
    <submittedName>
        <fullName evidence="1">Uncharacterized protein</fullName>
    </submittedName>
</protein>
<dbReference type="AlphaFoldDB" id="A0A9Q3HSI9"/>
<name>A0A9Q3HSI9_9BASI</name>
<reference evidence="1" key="1">
    <citation type="submission" date="2021-03" db="EMBL/GenBank/DDBJ databases">
        <title>Draft genome sequence of rust myrtle Austropuccinia psidii MF-1, a brazilian biotype.</title>
        <authorList>
            <person name="Quecine M.C."/>
            <person name="Pachon D.M.R."/>
            <person name="Bonatelli M.L."/>
            <person name="Correr F.H."/>
            <person name="Franceschini L.M."/>
            <person name="Leite T.F."/>
            <person name="Margarido G.R.A."/>
            <person name="Almeida C.A."/>
            <person name="Ferrarezi J.A."/>
            <person name="Labate C.A."/>
        </authorList>
    </citation>
    <scope>NUCLEOTIDE SEQUENCE</scope>
    <source>
        <strain evidence="1">MF-1</strain>
    </source>
</reference>
<dbReference type="Proteomes" id="UP000765509">
    <property type="component" value="Unassembled WGS sequence"/>
</dbReference>
<comment type="caution">
    <text evidence="1">The sequence shown here is derived from an EMBL/GenBank/DDBJ whole genome shotgun (WGS) entry which is preliminary data.</text>
</comment>
<organism evidence="1 2">
    <name type="scientific">Austropuccinia psidii MF-1</name>
    <dbReference type="NCBI Taxonomy" id="1389203"/>
    <lineage>
        <taxon>Eukaryota</taxon>
        <taxon>Fungi</taxon>
        <taxon>Dikarya</taxon>
        <taxon>Basidiomycota</taxon>
        <taxon>Pucciniomycotina</taxon>
        <taxon>Pucciniomycetes</taxon>
        <taxon>Pucciniales</taxon>
        <taxon>Sphaerophragmiaceae</taxon>
        <taxon>Austropuccinia</taxon>
    </lineage>
</organism>
<accession>A0A9Q3HSI9</accession>
<dbReference type="EMBL" id="AVOT02022886">
    <property type="protein sequence ID" value="MBW0512590.1"/>
    <property type="molecule type" value="Genomic_DNA"/>
</dbReference>
<evidence type="ECO:0000313" key="2">
    <source>
        <dbReference type="Proteomes" id="UP000765509"/>
    </source>
</evidence>
<sequence length="126" mass="14496">MGDSIREQSDDDQDPREEFIVGYQEETQIEIQERKLEAGIPQDTAKRNLCEYTQDAQTFLVTPTKGMAYINWTAKKINVCIDNTQHPFIIESGAQCSIVTNKYLNNHLPNREKKLFPTKAKKFKSA</sequence>